<comment type="pathway">
    <text evidence="6">Cofactor biosynthesis; adenosylcobalamin biosynthesis; adenosylcobalamin from cob(II)yrinate a,c-diamide: step 5/7.</text>
</comment>
<comment type="catalytic activity">
    <reaction evidence="3">
        <text>adenosylcob(III)inamide + GTP = adenosylcob(III)inamide phosphate + GDP + H(+)</text>
        <dbReference type="Rhea" id="RHEA:15765"/>
        <dbReference type="ChEBI" id="CHEBI:2480"/>
        <dbReference type="ChEBI" id="CHEBI:15378"/>
        <dbReference type="ChEBI" id="CHEBI:37565"/>
        <dbReference type="ChEBI" id="CHEBI:58189"/>
        <dbReference type="ChEBI" id="CHEBI:58502"/>
        <dbReference type="EC" id="2.7.1.156"/>
    </reaction>
</comment>
<dbReference type="AlphaFoldDB" id="A0A6I2MBP2"/>
<feature type="binding site" evidence="19">
    <location>
        <position position="89"/>
    </location>
    <ligand>
        <name>GTP</name>
        <dbReference type="ChEBI" id="CHEBI:37565"/>
    </ligand>
</feature>
<evidence type="ECO:0000256" key="7">
    <source>
        <dbReference type="ARBA" id="ARBA00007490"/>
    </source>
</evidence>
<comment type="caution">
    <text evidence="20">The sequence shown here is derived from an EMBL/GenBank/DDBJ whole genome shotgun (WGS) entry which is preliminary data.</text>
</comment>
<feature type="binding site" evidence="19">
    <location>
        <begin position="39"/>
        <end position="41"/>
    </location>
    <ligand>
        <name>GTP</name>
        <dbReference type="ChEBI" id="CHEBI:37565"/>
    </ligand>
</feature>
<evidence type="ECO:0000256" key="4">
    <source>
        <dbReference type="ARBA" id="ARBA00003889"/>
    </source>
</evidence>
<dbReference type="InterPro" id="IPR027417">
    <property type="entry name" value="P-loop_NTPase"/>
</dbReference>
<evidence type="ECO:0000256" key="2">
    <source>
        <dbReference type="ARBA" id="ARBA00000711"/>
    </source>
</evidence>
<evidence type="ECO:0000256" key="3">
    <source>
        <dbReference type="ARBA" id="ARBA00001522"/>
    </source>
</evidence>
<comment type="catalytic activity">
    <reaction evidence="1">
        <text>adenosylcob(III)inamide + ATP = adenosylcob(III)inamide phosphate + ADP + H(+)</text>
        <dbReference type="Rhea" id="RHEA:15769"/>
        <dbReference type="ChEBI" id="CHEBI:2480"/>
        <dbReference type="ChEBI" id="CHEBI:15378"/>
        <dbReference type="ChEBI" id="CHEBI:30616"/>
        <dbReference type="ChEBI" id="CHEBI:58502"/>
        <dbReference type="ChEBI" id="CHEBI:456216"/>
        <dbReference type="EC" id="2.7.1.156"/>
    </reaction>
</comment>
<sequence>MEKAIMITFISGGARSGKSSLAERMALDAAKGEKPYYIATAAKDTGEEMAERIALHRRDRGHVWVTIEEPYFIDQTLKHLPNKTVVLIDCLTVWTSSLMFSENLSSNEIVKRLEKTLSIARKKEFNLFIVSNDVNEGFPIQDKYVANYISCLEALHKRTVKEADTVLEVICGIPVVWKIKGDLTKNVSMISPGGIV</sequence>
<evidence type="ECO:0000256" key="6">
    <source>
        <dbReference type="ARBA" id="ARBA00005159"/>
    </source>
</evidence>
<dbReference type="CDD" id="cd00544">
    <property type="entry name" value="CobU"/>
    <property type="match status" value="1"/>
</dbReference>
<evidence type="ECO:0000256" key="13">
    <source>
        <dbReference type="ARBA" id="ARBA00022777"/>
    </source>
</evidence>
<evidence type="ECO:0000256" key="1">
    <source>
        <dbReference type="ARBA" id="ARBA00000312"/>
    </source>
</evidence>
<feature type="binding site" evidence="19">
    <location>
        <begin position="57"/>
        <end position="60"/>
    </location>
    <ligand>
        <name>GTP</name>
        <dbReference type="ChEBI" id="CHEBI:37565"/>
    </ligand>
</feature>
<dbReference type="EMBL" id="WKKF01000001">
    <property type="protein sequence ID" value="MRX53831.1"/>
    <property type="molecule type" value="Genomic_DNA"/>
</dbReference>
<dbReference type="Gene3D" id="3.40.50.300">
    <property type="entry name" value="P-loop containing nucleotide triphosphate hydrolases"/>
    <property type="match status" value="1"/>
</dbReference>
<evidence type="ECO:0000256" key="15">
    <source>
        <dbReference type="ARBA" id="ARBA00023134"/>
    </source>
</evidence>
<dbReference type="GO" id="GO:0008820">
    <property type="term" value="F:cobinamide phosphate guanylyltransferase activity"/>
    <property type="evidence" value="ECO:0007669"/>
    <property type="project" value="UniProtKB-EC"/>
</dbReference>
<reference evidence="20 21" key="1">
    <citation type="submission" date="2019-11" db="EMBL/GenBank/DDBJ databases">
        <title>Bacillus idriensis genome.</title>
        <authorList>
            <person name="Konopka E.N."/>
            <person name="Newman J.D."/>
        </authorList>
    </citation>
    <scope>NUCLEOTIDE SEQUENCE [LARGE SCALE GENOMIC DNA]</scope>
    <source>
        <strain evidence="20 21">DSM 19097</strain>
    </source>
</reference>
<dbReference type="GO" id="GO:0009236">
    <property type="term" value="P:cobalamin biosynthetic process"/>
    <property type="evidence" value="ECO:0007669"/>
    <property type="project" value="UniProtKB-UniPathway"/>
</dbReference>
<evidence type="ECO:0000256" key="5">
    <source>
        <dbReference type="ARBA" id="ARBA00004692"/>
    </source>
</evidence>
<feature type="binding site" evidence="19">
    <location>
        <begin position="12"/>
        <end position="19"/>
    </location>
    <ligand>
        <name>GTP</name>
        <dbReference type="ChEBI" id="CHEBI:37565"/>
    </ligand>
</feature>
<dbReference type="InterPro" id="IPR003203">
    <property type="entry name" value="CobU/CobP"/>
</dbReference>
<dbReference type="PIRSF" id="PIRSF006135">
    <property type="entry name" value="CobU"/>
    <property type="match status" value="1"/>
</dbReference>
<evidence type="ECO:0000256" key="16">
    <source>
        <dbReference type="ARBA" id="ARBA00029570"/>
    </source>
</evidence>
<dbReference type="EC" id="2.7.7.62" evidence="9"/>
<proteinExistence type="inferred from homology"/>
<dbReference type="GO" id="GO:0005525">
    <property type="term" value="F:GTP binding"/>
    <property type="evidence" value="ECO:0007669"/>
    <property type="project" value="UniProtKB-KW"/>
</dbReference>
<evidence type="ECO:0000256" key="8">
    <source>
        <dbReference type="ARBA" id="ARBA00012016"/>
    </source>
</evidence>
<dbReference type="GO" id="GO:0043752">
    <property type="term" value="F:adenosylcobinamide kinase activity"/>
    <property type="evidence" value="ECO:0007669"/>
    <property type="project" value="UniProtKB-EC"/>
</dbReference>
<feature type="active site" description="GMP-histidine intermediate" evidence="18">
    <location>
        <position position="56"/>
    </location>
</feature>
<keyword evidence="13 20" id="KW-0418">Kinase</keyword>
<protein>
    <recommendedName>
        <fullName evidence="16">Adenosylcobinamide kinase</fullName>
        <ecNumber evidence="8">2.7.1.156</ecNumber>
        <ecNumber evidence="9">2.7.7.62</ecNumber>
    </recommendedName>
    <alternativeName>
        <fullName evidence="17">Adenosylcobinamide-phosphate guanylyltransferase</fullName>
    </alternativeName>
</protein>
<keyword evidence="21" id="KW-1185">Reference proteome</keyword>
<evidence type="ECO:0000256" key="11">
    <source>
        <dbReference type="ARBA" id="ARBA00022679"/>
    </source>
</evidence>
<keyword evidence="14" id="KW-0067">ATP-binding</keyword>
<keyword evidence="12 19" id="KW-0547">Nucleotide-binding</keyword>
<keyword evidence="15 19" id="KW-0342">GTP-binding</keyword>
<dbReference type="PANTHER" id="PTHR34848">
    <property type="match status" value="1"/>
</dbReference>
<accession>A0A6I2MBP2</accession>
<evidence type="ECO:0000256" key="9">
    <source>
        <dbReference type="ARBA" id="ARBA00012523"/>
    </source>
</evidence>
<name>A0A6I2MBP2_9BACI</name>
<keyword evidence="11 20" id="KW-0808">Transferase</keyword>
<dbReference type="PANTHER" id="PTHR34848:SF1">
    <property type="entry name" value="BIFUNCTIONAL ADENOSYLCOBALAMIN BIOSYNTHESIS PROTEIN COBU"/>
    <property type="match status" value="1"/>
</dbReference>
<gene>
    <name evidence="20" type="ORF">GJU41_07585</name>
</gene>
<evidence type="ECO:0000256" key="17">
    <source>
        <dbReference type="ARBA" id="ARBA00030571"/>
    </source>
</evidence>
<organism evidence="20 21">
    <name type="scientific">Metabacillus idriensis</name>
    <dbReference type="NCBI Taxonomy" id="324768"/>
    <lineage>
        <taxon>Bacteria</taxon>
        <taxon>Bacillati</taxon>
        <taxon>Bacillota</taxon>
        <taxon>Bacilli</taxon>
        <taxon>Bacillales</taxon>
        <taxon>Bacillaceae</taxon>
        <taxon>Metabacillus</taxon>
    </lineage>
</organism>
<comment type="catalytic activity">
    <reaction evidence="2">
        <text>adenosylcob(III)inamide phosphate + GTP + H(+) = adenosylcob(III)inamide-GDP + diphosphate</text>
        <dbReference type="Rhea" id="RHEA:22712"/>
        <dbReference type="ChEBI" id="CHEBI:15378"/>
        <dbReference type="ChEBI" id="CHEBI:33019"/>
        <dbReference type="ChEBI" id="CHEBI:37565"/>
        <dbReference type="ChEBI" id="CHEBI:58502"/>
        <dbReference type="ChEBI" id="CHEBI:60487"/>
        <dbReference type="EC" id="2.7.7.62"/>
    </reaction>
</comment>
<keyword evidence="20" id="KW-0548">Nucleotidyltransferase</keyword>
<dbReference type="SUPFAM" id="SSF52540">
    <property type="entry name" value="P-loop containing nucleoside triphosphate hydrolases"/>
    <property type="match status" value="1"/>
</dbReference>
<evidence type="ECO:0000256" key="18">
    <source>
        <dbReference type="PIRSR" id="PIRSR006135-1"/>
    </source>
</evidence>
<dbReference type="GO" id="GO:0005524">
    <property type="term" value="F:ATP binding"/>
    <property type="evidence" value="ECO:0007669"/>
    <property type="project" value="UniProtKB-KW"/>
</dbReference>
<evidence type="ECO:0000256" key="14">
    <source>
        <dbReference type="ARBA" id="ARBA00022840"/>
    </source>
</evidence>
<comment type="pathway">
    <text evidence="5">Cofactor biosynthesis; adenosylcobalamin biosynthesis; adenosylcobalamin from cob(II)yrinate a,c-diamide: step 6/7.</text>
</comment>
<evidence type="ECO:0000256" key="12">
    <source>
        <dbReference type="ARBA" id="ARBA00022741"/>
    </source>
</evidence>
<dbReference type="Pfam" id="PF02283">
    <property type="entry name" value="CobU"/>
    <property type="match status" value="1"/>
</dbReference>
<evidence type="ECO:0000313" key="21">
    <source>
        <dbReference type="Proteomes" id="UP000441585"/>
    </source>
</evidence>
<evidence type="ECO:0000313" key="20">
    <source>
        <dbReference type="EMBL" id="MRX53831.1"/>
    </source>
</evidence>
<evidence type="ECO:0000256" key="10">
    <source>
        <dbReference type="ARBA" id="ARBA00022573"/>
    </source>
</evidence>
<comment type="similarity">
    <text evidence="7">Belongs to the CobU/CobP family.</text>
</comment>
<keyword evidence="10" id="KW-0169">Cobalamin biosynthesis</keyword>
<comment type="function">
    <text evidence="4">Catalyzes ATP-dependent phosphorylation of adenosylcobinamide and addition of GMP to adenosylcobinamide phosphate.</text>
</comment>
<dbReference type="EC" id="2.7.1.156" evidence="8"/>
<dbReference type="UniPathway" id="UPA00148">
    <property type="reaction ID" value="UER00236"/>
</dbReference>
<feature type="binding site" evidence="19">
    <location>
        <position position="68"/>
    </location>
    <ligand>
        <name>GTP</name>
        <dbReference type="ChEBI" id="CHEBI:37565"/>
    </ligand>
</feature>
<evidence type="ECO:0000256" key="19">
    <source>
        <dbReference type="PIRSR" id="PIRSR006135-2"/>
    </source>
</evidence>
<dbReference type="Proteomes" id="UP000441585">
    <property type="component" value="Unassembled WGS sequence"/>
</dbReference>